<dbReference type="AlphaFoldDB" id="A0A1B9HWT8"/>
<dbReference type="CDD" id="cd00403">
    <property type="entry name" value="Ribosomal_L1"/>
    <property type="match status" value="1"/>
</dbReference>
<dbReference type="FunFam" id="3.40.50.790:FF:000011">
    <property type="entry name" value="Unplaced genomic scaffold supercont1.18, whole genome shotgun sequence"/>
    <property type="match status" value="1"/>
</dbReference>
<reference evidence="4" key="2">
    <citation type="submission" date="2013-07" db="EMBL/GenBank/DDBJ databases">
        <authorList>
            <consortium name="The Broad Institute Genome Sequencing Platform"/>
            <person name="Cuomo C."/>
            <person name="Litvintseva A."/>
            <person name="Chen Y."/>
            <person name="Heitman J."/>
            <person name="Sun S."/>
            <person name="Springer D."/>
            <person name="Dromer F."/>
            <person name="Young S.K."/>
            <person name="Zeng Q."/>
            <person name="Gargeya S."/>
            <person name="Fitzgerald M."/>
            <person name="Abouelleil A."/>
            <person name="Alvarado L."/>
            <person name="Berlin A.M."/>
            <person name="Chapman S.B."/>
            <person name="Dewar J."/>
            <person name="Goldberg J."/>
            <person name="Griggs A."/>
            <person name="Gujja S."/>
            <person name="Hansen M."/>
            <person name="Howarth C."/>
            <person name="Imamovic A."/>
            <person name="Larimer J."/>
            <person name="McCowan C."/>
            <person name="Murphy C."/>
            <person name="Pearson M."/>
            <person name="Priest M."/>
            <person name="Roberts A."/>
            <person name="Saif S."/>
            <person name="Shea T."/>
            <person name="Sykes S."/>
            <person name="Wortman J."/>
            <person name="Nusbaum C."/>
            <person name="Birren B."/>
        </authorList>
    </citation>
    <scope>NUCLEOTIDE SEQUENCE</scope>
    <source>
        <strain evidence="4">CBS 10737</strain>
    </source>
</reference>
<evidence type="ECO:0000313" key="5">
    <source>
        <dbReference type="Proteomes" id="UP000094020"/>
    </source>
</evidence>
<sequence>MPAPIKLFSTKPSSSKPKKQPIEPLPKTFSENQAKKAIEALLNHYEKVKNQKEQEELIPKEENVWLVVNTKKGSTKRGLMPIKIQLPNPPLPPPPTTSICLISKSPQREYKDLLIKHNIKFISRVVGIEKLKGKFKPFEPRRELMRDHELFLCDERVLTLMPGLLGKMFFETKKQPIPVNMLRKDLKAELGRAISSTYFHPSTGTSYSIRIATPSSSNSSEILQNLLSALPNVISNIPEGWENILSIGIKTSNSIMLPIWNSNLKGRFDKSIKNQDKENDIEMSEEEEEKEEEKVTEQQQQQQQPKKKLISSDKSQIQQQKKKSSTIGSGSVTKKVKSDLIGTPKSKKVLKKSKA</sequence>
<feature type="coiled-coil region" evidence="1">
    <location>
        <begin position="31"/>
        <end position="58"/>
    </location>
</feature>
<dbReference type="InterPro" id="IPR028364">
    <property type="entry name" value="Ribosomal_uL1/biogenesis"/>
</dbReference>
<evidence type="ECO:0000256" key="1">
    <source>
        <dbReference type="SAM" id="Coils"/>
    </source>
</evidence>
<proteinExistence type="predicted"/>
<protein>
    <recommendedName>
        <fullName evidence="6">Ribosome biogenesis protein UTP30</fullName>
    </recommendedName>
</protein>
<accession>A0A1B9HWT8</accession>
<evidence type="ECO:0000256" key="2">
    <source>
        <dbReference type="SAM" id="MobiDB-lite"/>
    </source>
</evidence>
<dbReference type="Proteomes" id="UP000094020">
    <property type="component" value="Chromosome 2"/>
</dbReference>
<keyword evidence="5" id="KW-1185">Reference proteome</keyword>
<dbReference type="SUPFAM" id="SSF56808">
    <property type="entry name" value="Ribosomal protein L1"/>
    <property type="match status" value="1"/>
</dbReference>
<evidence type="ECO:0000313" key="3">
    <source>
        <dbReference type="EMBL" id="OCF47745.1"/>
    </source>
</evidence>
<gene>
    <name evidence="3" type="ORF">I206_06651</name>
    <name evidence="4" type="ORF">I206_101379</name>
</gene>
<dbReference type="EMBL" id="KV700116">
    <property type="protein sequence ID" value="OCF47745.1"/>
    <property type="molecule type" value="Genomic_DNA"/>
</dbReference>
<name>A0A1B9HWT8_9TREE</name>
<dbReference type="Pfam" id="PF00687">
    <property type="entry name" value="Ribosomal_L1"/>
    <property type="match status" value="1"/>
</dbReference>
<dbReference type="STRING" id="1296096.A0A1B9HWT8"/>
<dbReference type="EMBL" id="CP144520">
    <property type="protein sequence ID" value="WWC67471.1"/>
    <property type="molecule type" value="Genomic_DNA"/>
</dbReference>
<dbReference type="Gene3D" id="3.40.50.790">
    <property type="match status" value="1"/>
</dbReference>
<evidence type="ECO:0000313" key="4">
    <source>
        <dbReference type="EMBL" id="WWC67471.1"/>
    </source>
</evidence>
<feature type="region of interest" description="Disordered" evidence="2">
    <location>
        <begin position="274"/>
        <end position="355"/>
    </location>
</feature>
<feature type="region of interest" description="Disordered" evidence="2">
    <location>
        <begin position="1"/>
        <end position="31"/>
    </location>
</feature>
<dbReference type="InterPro" id="IPR023674">
    <property type="entry name" value="Ribosomal_uL1-like"/>
</dbReference>
<dbReference type="RefSeq" id="XP_019008964.1">
    <property type="nucleotide sequence ID" value="XM_019158351.1"/>
</dbReference>
<organism evidence="3">
    <name type="scientific">Kwoniella pini CBS 10737</name>
    <dbReference type="NCBI Taxonomy" id="1296096"/>
    <lineage>
        <taxon>Eukaryota</taxon>
        <taxon>Fungi</taxon>
        <taxon>Dikarya</taxon>
        <taxon>Basidiomycota</taxon>
        <taxon>Agaricomycotina</taxon>
        <taxon>Tremellomycetes</taxon>
        <taxon>Tremellales</taxon>
        <taxon>Cryptococcaceae</taxon>
        <taxon>Kwoniella</taxon>
    </lineage>
</organism>
<feature type="compositionally biased region" description="Low complexity" evidence="2">
    <location>
        <begin position="312"/>
        <end position="333"/>
    </location>
</feature>
<dbReference type="InterPro" id="IPR016095">
    <property type="entry name" value="Ribosomal_uL1_3-a/b-sand"/>
</dbReference>
<dbReference type="KEGG" id="kpin:30175020"/>
<feature type="compositionally biased region" description="Acidic residues" evidence="2">
    <location>
        <begin position="281"/>
        <end position="291"/>
    </location>
</feature>
<reference evidence="3" key="3">
    <citation type="submission" date="2016-07" db="EMBL/GenBank/DDBJ databases">
        <title>Evolution of pathogenesis and genome organization in the Tremellales.</title>
        <authorList>
            <person name="Cuomo C."/>
            <person name="Litvintseva A."/>
            <person name="Heitman J."/>
            <person name="Chen Y."/>
            <person name="Sun S."/>
            <person name="Springer D."/>
            <person name="Dromer F."/>
            <person name="Young S."/>
            <person name="Zeng Q."/>
            <person name="Chapman S."/>
            <person name="Gujja S."/>
            <person name="Saif S."/>
            <person name="Birren B."/>
        </authorList>
    </citation>
    <scope>NUCLEOTIDE SEQUENCE</scope>
    <source>
        <strain evidence="3">CBS 10737</strain>
    </source>
</reference>
<keyword evidence="1" id="KW-0175">Coiled coil</keyword>
<dbReference type="GeneID" id="30175020"/>
<reference evidence="4" key="4">
    <citation type="submission" date="2024-02" db="EMBL/GenBank/DDBJ databases">
        <title>Comparative genomics of Cryptococcus and Kwoniella reveals pathogenesis evolution and contrasting modes of karyotype evolution via chromosome fusion or intercentromeric recombination.</title>
        <authorList>
            <person name="Coelho M.A."/>
            <person name="David-Palma M."/>
            <person name="Shea T."/>
            <person name="Bowers K."/>
            <person name="McGinley-Smith S."/>
            <person name="Mohammad A.W."/>
            <person name="Gnirke A."/>
            <person name="Yurkov A.M."/>
            <person name="Nowrousian M."/>
            <person name="Sun S."/>
            <person name="Cuomo C.A."/>
            <person name="Heitman J."/>
        </authorList>
    </citation>
    <scope>NUCLEOTIDE SEQUENCE</scope>
    <source>
        <strain evidence="4">CBS 10737</strain>
    </source>
</reference>
<reference evidence="3" key="1">
    <citation type="submission" date="2013-07" db="EMBL/GenBank/DDBJ databases">
        <title>The Genome Sequence of Cryptococcus pinus CBS10737.</title>
        <authorList>
            <consortium name="The Broad Institute Genome Sequencing Platform"/>
            <person name="Cuomo C."/>
            <person name="Litvintseva A."/>
            <person name="Chen Y."/>
            <person name="Heitman J."/>
            <person name="Sun S."/>
            <person name="Springer D."/>
            <person name="Dromer F."/>
            <person name="Young S.K."/>
            <person name="Zeng Q."/>
            <person name="Gargeya S."/>
            <person name="Fitzgerald M."/>
            <person name="Abouelleil A."/>
            <person name="Alvarado L."/>
            <person name="Berlin A.M."/>
            <person name="Chapman S.B."/>
            <person name="Dewar J."/>
            <person name="Goldberg J."/>
            <person name="Griggs A."/>
            <person name="Gujja S."/>
            <person name="Hansen M."/>
            <person name="Howarth C."/>
            <person name="Imamovic A."/>
            <person name="Larimer J."/>
            <person name="McCowan C."/>
            <person name="Murphy C."/>
            <person name="Pearson M."/>
            <person name="Priest M."/>
            <person name="Roberts A."/>
            <person name="Saif S."/>
            <person name="Shea T."/>
            <person name="Sykes S."/>
            <person name="Wortman J."/>
            <person name="Nusbaum C."/>
            <person name="Birren B."/>
        </authorList>
    </citation>
    <scope>NUCLEOTIDE SEQUENCE [LARGE SCALE GENOMIC DNA]</scope>
    <source>
        <strain evidence="3">CBS 10737</strain>
    </source>
</reference>
<dbReference type="OrthoDB" id="10251727at2759"/>
<feature type="compositionally biased region" description="Basic residues" evidence="2">
    <location>
        <begin position="345"/>
        <end position="355"/>
    </location>
</feature>
<evidence type="ECO:0008006" key="6">
    <source>
        <dbReference type="Google" id="ProtNLM"/>
    </source>
</evidence>